<proteinExistence type="inferred from homology"/>
<evidence type="ECO:0000313" key="9">
    <source>
        <dbReference type="EMBL" id="CAL16391.1"/>
    </source>
</evidence>
<name>Q0VR07_ALCBS</name>
<gene>
    <name evidence="9" type="ordered locus">ABO_0943</name>
</gene>
<evidence type="ECO:0000313" key="10">
    <source>
        <dbReference type="Proteomes" id="UP000008871"/>
    </source>
</evidence>
<keyword evidence="3" id="KW-0808">Transferase</keyword>
<dbReference type="HOGENOM" id="CLU_024920_0_0_6"/>
<evidence type="ECO:0000256" key="1">
    <source>
        <dbReference type="ARBA" id="ARBA00004141"/>
    </source>
</evidence>
<dbReference type="InterPro" id="IPR017475">
    <property type="entry name" value="EPS_sugar_tfrase"/>
</dbReference>
<feature type="transmembrane region" description="Helical" evidence="7">
    <location>
        <begin position="332"/>
        <end position="353"/>
    </location>
</feature>
<feature type="transmembrane region" description="Helical" evidence="7">
    <location>
        <begin position="197"/>
        <end position="218"/>
    </location>
</feature>
<keyword evidence="6 7" id="KW-0472">Membrane</keyword>
<dbReference type="Proteomes" id="UP000008871">
    <property type="component" value="Chromosome"/>
</dbReference>
<feature type="domain" description="Bacterial sugar transferase" evidence="8">
    <location>
        <begin position="327"/>
        <end position="509"/>
    </location>
</feature>
<reference evidence="9 10" key="1">
    <citation type="journal article" date="2006" name="Nat. Biotechnol.">
        <title>Genome sequence of the ubiquitous hydrocarbon-degrading marine bacterium Alcanivorax borkumensis.</title>
        <authorList>
            <person name="Schneiker S."/>
            <person name="Martins dos Santos V.A.P."/>
            <person name="Bartels D."/>
            <person name="Bekel T."/>
            <person name="Brecht M."/>
            <person name="Buhrmester J."/>
            <person name="Chernikova T.N."/>
            <person name="Denaro R."/>
            <person name="Ferrer M."/>
            <person name="Gertler C."/>
            <person name="Goesmann A."/>
            <person name="Golyshina O.V."/>
            <person name="Kaminski F."/>
            <person name="Khachane A.N."/>
            <person name="Lang S."/>
            <person name="Linke B."/>
            <person name="McHardy A.C."/>
            <person name="Meyer F."/>
            <person name="Nechitaylo T."/>
            <person name="Puehler A."/>
            <person name="Regenhardt D."/>
            <person name="Rupp O."/>
            <person name="Sabirova J.S."/>
            <person name="Selbitschka W."/>
            <person name="Yakimov M.M."/>
            <person name="Timmis K.N."/>
            <person name="Vorhoelter F.-J."/>
            <person name="Weidner S."/>
            <person name="Kaiser O."/>
            <person name="Golyshin P.N."/>
        </authorList>
    </citation>
    <scope>NUCLEOTIDE SEQUENCE [LARGE SCALE GENOMIC DNA]</scope>
    <source>
        <strain evidence="10">ATCC 700651 / DSM 11573 / NCIMB 13689 / SK2</strain>
    </source>
</reference>
<feature type="transmembrane region" description="Helical" evidence="7">
    <location>
        <begin position="171"/>
        <end position="191"/>
    </location>
</feature>
<accession>Q0VR07</accession>
<evidence type="ECO:0000256" key="5">
    <source>
        <dbReference type="ARBA" id="ARBA00022989"/>
    </source>
</evidence>
<dbReference type="GO" id="GO:0016020">
    <property type="term" value="C:membrane"/>
    <property type="evidence" value="ECO:0007669"/>
    <property type="project" value="UniProtKB-SubCell"/>
</dbReference>
<dbReference type="NCBIfam" id="TIGR03025">
    <property type="entry name" value="EPS_sugtrans"/>
    <property type="match status" value="1"/>
</dbReference>
<evidence type="ECO:0000256" key="7">
    <source>
        <dbReference type="SAM" id="Phobius"/>
    </source>
</evidence>
<dbReference type="PANTHER" id="PTHR30576:SF0">
    <property type="entry name" value="UNDECAPRENYL-PHOSPHATE N-ACETYLGALACTOSAMINYL 1-PHOSPHATE TRANSFERASE-RELATED"/>
    <property type="match status" value="1"/>
</dbReference>
<keyword evidence="10" id="KW-1185">Reference proteome</keyword>
<protein>
    <recommendedName>
        <fullName evidence="8">Bacterial sugar transferase domain-containing protein</fullName>
    </recommendedName>
</protein>
<evidence type="ECO:0000256" key="3">
    <source>
        <dbReference type="ARBA" id="ARBA00022679"/>
    </source>
</evidence>
<dbReference type="PANTHER" id="PTHR30576">
    <property type="entry name" value="COLANIC BIOSYNTHESIS UDP-GLUCOSE LIPID CARRIER TRANSFERASE"/>
    <property type="match status" value="1"/>
</dbReference>
<evidence type="ECO:0000256" key="4">
    <source>
        <dbReference type="ARBA" id="ARBA00022692"/>
    </source>
</evidence>
<dbReference type="KEGG" id="abo:ABO_0943"/>
<dbReference type="InterPro" id="IPR003362">
    <property type="entry name" value="Bact_transf"/>
</dbReference>
<keyword evidence="5 7" id="KW-1133">Transmembrane helix</keyword>
<dbReference type="eggNOG" id="COG2148">
    <property type="taxonomic scope" value="Bacteria"/>
</dbReference>
<dbReference type="EMBL" id="AM286690">
    <property type="protein sequence ID" value="CAL16391.1"/>
    <property type="molecule type" value="Genomic_DNA"/>
</dbReference>
<dbReference type="AlphaFoldDB" id="Q0VR07"/>
<feature type="transmembrane region" description="Helical" evidence="7">
    <location>
        <begin position="142"/>
        <end position="159"/>
    </location>
</feature>
<comment type="similarity">
    <text evidence="2">Belongs to the bacterial sugar transferase family.</text>
</comment>
<dbReference type="Pfam" id="PF02397">
    <property type="entry name" value="Bac_transf"/>
    <property type="match status" value="1"/>
</dbReference>
<evidence type="ECO:0000256" key="2">
    <source>
        <dbReference type="ARBA" id="ARBA00006464"/>
    </source>
</evidence>
<evidence type="ECO:0000259" key="8">
    <source>
        <dbReference type="Pfam" id="PF02397"/>
    </source>
</evidence>
<feature type="transmembrane region" description="Helical" evidence="7">
    <location>
        <begin position="108"/>
        <end position="130"/>
    </location>
</feature>
<sequence>MGRWFEPSRRSQIRKGLIHRVSPFSLPNGYLLYSQLLPSTQPAIQSQAPLSLNRIVDTNRHGRIPSLAYELSITRRQALTLPTRNELSMHQDPISITPSRHNRWYERILLNPAFGHLIALAIITLGAQFLSYQSWVQNANQGITLALLVLCYAVTAYLSSNIAKFVGRRAIPYNLATVLIAVGLVFTLVLFTRIGYARTSLIIGLSLLLTIRIISVLINRRFRYLKLACVPTERIDNILPPVSKSFEYRLLDNPSMGETRYDGLIVDMEEQLEDQWIRFVSHCNIAGLPVFNARKVAETINGKVNLSTLQSIDLANLQPQPVYLAGKRALDILLTLLVAPLLIPFCLIVALLIKLDSPGPAIFVQQRIGKGNRIFRMYKFRSMRPREEGEGTAQFADQDAYRITRLGAFIRKVRIDELPQFLNILKGEMSLIGPRPEQPEFVEQFEEEVPYYSYRHIVRPGITGWAQVNQGYASDTESTREKVEHDFYYIKNLSPALDFLIVMRTLKTMATGFGAL</sequence>
<keyword evidence="4 7" id="KW-0812">Transmembrane</keyword>
<organism evidence="9 10">
    <name type="scientific">Alcanivorax borkumensis (strain ATCC 700651 / DSM 11573 / NCIMB 13689 / SK2)</name>
    <dbReference type="NCBI Taxonomy" id="393595"/>
    <lineage>
        <taxon>Bacteria</taxon>
        <taxon>Pseudomonadati</taxon>
        <taxon>Pseudomonadota</taxon>
        <taxon>Gammaproteobacteria</taxon>
        <taxon>Oceanospirillales</taxon>
        <taxon>Alcanivoracaceae</taxon>
        <taxon>Alcanivorax</taxon>
    </lineage>
</organism>
<dbReference type="STRING" id="393595.ABO_0943"/>
<comment type="subcellular location">
    <subcellularLocation>
        <location evidence="1">Membrane</location>
        <topology evidence="1">Multi-pass membrane protein</topology>
    </subcellularLocation>
</comment>
<dbReference type="GO" id="GO:0016780">
    <property type="term" value="F:phosphotransferase activity, for other substituted phosphate groups"/>
    <property type="evidence" value="ECO:0007669"/>
    <property type="project" value="TreeGrafter"/>
</dbReference>
<evidence type="ECO:0000256" key="6">
    <source>
        <dbReference type="ARBA" id="ARBA00023136"/>
    </source>
</evidence>